<dbReference type="GO" id="GO:0005634">
    <property type="term" value="C:nucleus"/>
    <property type="evidence" value="ECO:0007669"/>
    <property type="project" value="TreeGrafter"/>
</dbReference>
<evidence type="ECO:0000313" key="2">
    <source>
        <dbReference type="EMBL" id="OHT00035.1"/>
    </source>
</evidence>
<dbReference type="AlphaFoldDB" id="A0A1J4JLS2"/>
<dbReference type="InterPro" id="IPR038765">
    <property type="entry name" value="Papain-like_cys_pep_sf"/>
</dbReference>
<dbReference type="PROSITE" id="PS50235">
    <property type="entry name" value="USP_3"/>
    <property type="match status" value="1"/>
</dbReference>
<dbReference type="InterPro" id="IPR001394">
    <property type="entry name" value="Peptidase_C19_UCH"/>
</dbReference>
<dbReference type="Proteomes" id="UP000179807">
    <property type="component" value="Unassembled WGS sequence"/>
</dbReference>
<dbReference type="RefSeq" id="XP_068353171.1">
    <property type="nucleotide sequence ID" value="XM_068509036.1"/>
</dbReference>
<dbReference type="InterPro" id="IPR028889">
    <property type="entry name" value="USP"/>
</dbReference>
<sequence>MNDGWVQHKNIYITVKMANYDFKNDFPAPYFIPQHSSKFVNRLYDINCIEDSSLQYRFNNSINTHCDFDSQSKPYLGKNIEDNALHDSDDFYENSSSNNINNHSGHHSSIQYDSCHGSIGSSFDGYANYSVNNSAGNYMGNSIRSHGSVNNSVDSSTVDNSDIKYVGLQNQGATCYMNSMLQAFFHLPAFRKLVYFKMPTEGVEDETKNIPLNLQKLFTKMQCSKTSCSTTALTKSFGWNDADTFTQHDVQEFCRVLVDNLETKMKKSELDGEIAKILRGKYNRYIRCVNVDFETSKIEEFYDLSMVVKDTFNLEESFKKYIEPELLSGDNQYQTDKHGKQDVNVGIEFLEFPSALHLHLRRFEFNF</sequence>
<dbReference type="PROSITE" id="PS00972">
    <property type="entry name" value="USP_1"/>
    <property type="match status" value="1"/>
</dbReference>
<dbReference type="PANTHER" id="PTHR24006:SF644">
    <property type="entry name" value="UBIQUITIN CARBOXYL-TERMINAL HYDROLASE 7"/>
    <property type="match status" value="1"/>
</dbReference>
<accession>A0A1J4JLS2</accession>
<reference evidence="2" key="1">
    <citation type="submission" date="2016-10" db="EMBL/GenBank/DDBJ databases">
        <authorList>
            <person name="Benchimol M."/>
            <person name="Almeida L.G."/>
            <person name="Vasconcelos A.T."/>
            <person name="Perreira-Neves A."/>
            <person name="Rosa I.A."/>
            <person name="Tasca T."/>
            <person name="Bogo M.R."/>
            <person name="de Souza W."/>
        </authorList>
    </citation>
    <scope>NUCLEOTIDE SEQUENCE [LARGE SCALE GENOMIC DNA]</scope>
    <source>
        <strain evidence="2">K</strain>
    </source>
</reference>
<dbReference type="GO" id="GO:0005829">
    <property type="term" value="C:cytosol"/>
    <property type="evidence" value="ECO:0007669"/>
    <property type="project" value="TreeGrafter"/>
</dbReference>
<dbReference type="SUPFAM" id="SSF54001">
    <property type="entry name" value="Cysteine proteinases"/>
    <property type="match status" value="1"/>
</dbReference>
<evidence type="ECO:0000259" key="1">
    <source>
        <dbReference type="PROSITE" id="PS50235"/>
    </source>
</evidence>
<dbReference type="Pfam" id="PF00443">
    <property type="entry name" value="UCH"/>
    <property type="match status" value="1"/>
</dbReference>
<proteinExistence type="predicted"/>
<dbReference type="GO" id="GO:0031647">
    <property type="term" value="P:regulation of protein stability"/>
    <property type="evidence" value="ECO:0007669"/>
    <property type="project" value="TreeGrafter"/>
</dbReference>
<dbReference type="GO" id="GO:0016579">
    <property type="term" value="P:protein deubiquitination"/>
    <property type="evidence" value="ECO:0007669"/>
    <property type="project" value="InterPro"/>
</dbReference>
<organism evidence="2 3">
    <name type="scientific">Tritrichomonas foetus</name>
    <dbReference type="NCBI Taxonomy" id="1144522"/>
    <lineage>
        <taxon>Eukaryota</taxon>
        <taxon>Metamonada</taxon>
        <taxon>Parabasalia</taxon>
        <taxon>Tritrichomonadida</taxon>
        <taxon>Tritrichomonadidae</taxon>
        <taxon>Tritrichomonas</taxon>
    </lineage>
</organism>
<dbReference type="GeneID" id="94843740"/>
<dbReference type="PANTHER" id="PTHR24006">
    <property type="entry name" value="UBIQUITIN CARBOXYL-TERMINAL HYDROLASE"/>
    <property type="match status" value="1"/>
</dbReference>
<name>A0A1J4JLS2_9EUKA</name>
<dbReference type="OrthoDB" id="289038at2759"/>
<comment type="caution">
    <text evidence="2">The sequence shown here is derived from an EMBL/GenBank/DDBJ whole genome shotgun (WGS) entry which is preliminary data.</text>
</comment>
<dbReference type="InterPro" id="IPR018200">
    <property type="entry name" value="USP_CS"/>
</dbReference>
<evidence type="ECO:0000313" key="3">
    <source>
        <dbReference type="Proteomes" id="UP000179807"/>
    </source>
</evidence>
<gene>
    <name evidence="2" type="ORF">TRFO_33383</name>
</gene>
<dbReference type="GO" id="GO:0004843">
    <property type="term" value="F:cysteine-type deubiquitinase activity"/>
    <property type="evidence" value="ECO:0007669"/>
    <property type="project" value="InterPro"/>
</dbReference>
<feature type="domain" description="USP" evidence="1">
    <location>
        <begin position="166"/>
        <end position="367"/>
    </location>
</feature>
<dbReference type="VEuPathDB" id="TrichDB:TRFO_33383"/>
<dbReference type="InterPro" id="IPR050164">
    <property type="entry name" value="Peptidase_C19"/>
</dbReference>
<dbReference type="EMBL" id="MLAK01000974">
    <property type="protein sequence ID" value="OHT00035.1"/>
    <property type="molecule type" value="Genomic_DNA"/>
</dbReference>
<keyword evidence="3" id="KW-1185">Reference proteome</keyword>
<dbReference type="Gene3D" id="3.90.70.10">
    <property type="entry name" value="Cysteine proteinases"/>
    <property type="match status" value="1"/>
</dbReference>
<protein>
    <recommendedName>
        <fullName evidence="1">USP domain-containing protein</fullName>
    </recommendedName>
</protein>